<evidence type="ECO:0000256" key="2">
    <source>
        <dbReference type="HAMAP-Rule" id="MF_00489"/>
    </source>
</evidence>
<reference evidence="3 4" key="1">
    <citation type="submission" date="2018-01" db="EMBL/GenBank/DDBJ databases">
        <title>Genome Sequencing and Assembly of Anaerobacter polyendosporus strain CT4.</title>
        <authorList>
            <person name="Tachaapaikoon C."/>
            <person name="Sutheeworapong S."/>
            <person name="Jenjaroenpun P."/>
            <person name="Wongsurawat T."/>
            <person name="Nookeaw I."/>
            <person name="Cheawchanlertfa P."/>
            <person name="Kosugi A."/>
            <person name="Cheevadhanarak S."/>
            <person name="Ratanakhanokchai K."/>
        </authorList>
    </citation>
    <scope>NUCLEOTIDE SEQUENCE [LARGE SCALE GENOMIC DNA]</scope>
    <source>
        <strain evidence="3 4">CT4</strain>
    </source>
</reference>
<keyword evidence="4" id="KW-1185">Reference proteome</keyword>
<organism evidence="3 4">
    <name type="scientific">Clostridium manihotivorum</name>
    <dbReference type="NCBI Taxonomy" id="2320868"/>
    <lineage>
        <taxon>Bacteria</taxon>
        <taxon>Bacillati</taxon>
        <taxon>Bacillota</taxon>
        <taxon>Clostridia</taxon>
        <taxon>Eubacteriales</taxon>
        <taxon>Clostridiaceae</taxon>
        <taxon>Clostridium</taxon>
    </lineage>
</organism>
<dbReference type="HAMAP" id="MF_00489">
    <property type="entry name" value="UPF0178"/>
    <property type="match status" value="1"/>
</dbReference>
<dbReference type="Pfam" id="PF02639">
    <property type="entry name" value="DUF188"/>
    <property type="match status" value="1"/>
</dbReference>
<dbReference type="Proteomes" id="UP000286268">
    <property type="component" value="Chromosome"/>
</dbReference>
<sequence>MKIIVDGDGCPGKAYIEKAAKEYDIEVVIYCDMHHYITSDYSKVVIVESGFQSVDMYIINNAVKGDIIITQDYGVAAMVLGRGCYALNPKGSVYDDKNIDRLLFERHISQKVRRSGGRTGTHKKRTEEDDLKLYNSLKRLIEKGLERFE</sequence>
<dbReference type="InterPro" id="IPR003791">
    <property type="entry name" value="UPF0178"/>
</dbReference>
<evidence type="ECO:0000256" key="1">
    <source>
        <dbReference type="ARBA" id="ARBA00008522"/>
    </source>
</evidence>
<evidence type="ECO:0000313" key="3">
    <source>
        <dbReference type="EMBL" id="QAA31197.1"/>
    </source>
</evidence>
<protein>
    <recommendedName>
        <fullName evidence="2">UPF0178 protein C1I91_05690</fullName>
    </recommendedName>
</protein>
<dbReference type="PANTHER" id="PTHR35146">
    <property type="entry name" value="UPF0178 PROTEIN YAII"/>
    <property type="match status" value="1"/>
</dbReference>
<dbReference type="OrthoDB" id="9798918at2"/>
<dbReference type="EMBL" id="CP025746">
    <property type="protein sequence ID" value="QAA31197.1"/>
    <property type="molecule type" value="Genomic_DNA"/>
</dbReference>
<accession>A0A410DQ80</accession>
<dbReference type="PANTHER" id="PTHR35146:SF1">
    <property type="entry name" value="UPF0178 PROTEIN YAII"/>
    <property type="match status" value="1"/>
</dbReference>
<proteinExistence type="inferred from homology"/>
<dbReference type="RefSeq" id="WP_128211941.1">
    <property type="nucleotide sequence ID" value="NZ_CP025746.1"/>
</dbReference>
<name>A0A410DQ80_9CLOT</name>
<dbReference type="NCBIfam" id="NF001095">
    <property type="entry name" value="PRK00124.1"/>
    <property type="match status" value="1"/>
</dbReference>
<gene>
    <name evidence="3" type="ORF">C1I91_05690</name>
</gene>
<comment type="similarity">
    <text evidence="1 2">Belongs to the UPF0178 family.</text>
</comment>
<dbReference type="KEGG" id="cmah:C1I91_05690"/>
<dbReference type="AlphaFoldDB" id="A0A410DQ80"/>
<evidence type="ECO:0000313" key="4">
    <source>
        <dbReference type="Proteomes" id="UP000286268"/>
    </source>
</evidence>